<dbReference type="Pfam" id="PF01814">
    <property type="entry name" value="Hemerythrin"/>
    <property type="match status" value="1"/>
</dbReference>
<dbReference type="PANTHER" id="PTHR35585">
    <property type="entry name" value="HHE DOMAIN PROTEIN (AFU_ORTHOLOGUE AFUA_4G00730)"/>
    <property type="match status" value="1"/>
</dbReference>
<dbReference type="Gene3D" id="1.20.120.520">
    <property type="entry name" value="nmb1532 protein domain like"/>
    <property type="match status" value="1"/>
</dbReference>
<reference evidence="3 4" key="1">
    <citation type="submission" date="2024-09" db="EMBL/GenBank/DDBJ databases">
        <authorList>
            <person name="Sun Q."/>
            <person name="Mori K."/>
        </authorList>
    </citation>
    <scope>NUCLEOTIDE SEQUENCE [LARGE SCALE GENOMIC DNA]</scope>
    <source>
        <strain evidence="3 4">JCM 3331</strain>
    </source>
</reference>
<gene>
    <name evidence="3" type="ORF">ACFFTL_19075</name>
</gene>
<dbReference type="PANTHER" id="PTHR35585:SF1">
    <property type="entry name" value="HHE DOMAIN PROTEIN (AFU_ORTHOLOGUE AFUA_4G00730)"/>
    <property type="match status" value="1"/>
</dbReference>
<protein>
    <submittedName>
        <fullName evidence="3">Hemerythrin domain-containing protein</fullName>
    </submittedName>
</protein>
<evidence type="ECO:0000313" key="4">
    <source>
        <dbReference type="Proteomes" id="UP001589710"/>
    </source>
</evidence>
<organism evidence="3 4">
    <name type="scientific">Streptomyces yanii</name>
    <dbReference type="NCBI Taxonomy" id="78510"/>
    <lineage>
        <taxon>Bacteria</taxon>
        <taxon>Bacillati</taxon>
        <taxon>Actinomycetota</taxon>
        <taxon>Actinomycetes</taxon>
        <taxon>Kitasatosporales</taxon>
        <taxon>Streptomycetaceae</taxon>
        <taxon>Streptomyces</taxon>
    </lineage>
</organism>
<dbReference type="Proteomes" id="UP001589710">
    <property type="component" value="Unassembled WGS sequence"/>
</dbReference>
<feature type="region of interest" description="Disordered" evidence="1">
    <location>
        <begin position="140"/>
        <end position="163"/>
    </location>
</feature>
<evidence type="ECO:0000256" key="1">
    <source>
        <dbReference type="SAM" id="MobiDB-lite"/>
    </source>
</evidence>
<name>A0ABV5R980_9ACTN</name>
<dbReference type="EMBL" id="JBHMCG010000092">
    <property type="protein sequence ID" value="MFB9574337.1"/>
    <property type="molecule type" value="Genomic_DNA"/>
</dbReference>
<accession>A0ABV5R980</accession>
<sequence>MGHGGDVIDELTADHRVVDGLFAQIEQVAQDSSERKRLVDHVTIELVRHSVAEEEHLYPAVRDHVPRGDALADKEIADHARVEELLKDLEGRDVDALDFNHLVLKLRTEVKAHVQDEEDNLFVLLRANCTPAVLLDLGDKVRDSKKTAPTRPHPHAPSSPMARKLLTPGIGLVDRVRDLVTGRGK</sequence>
<comment type="caution">
    <text evidence="3">The sequence shown here is derived from an EMBL/GenBank/DDBJ whole genome shotgun (WGS) entry which is preliminary data.</text>
</comment>
<dbReference type="RefSeq" id="WP_345512041.1">
    <property type="nucleotide sequence ID" value="NZ_BAAAXD010000013.1"/>
</dbReference>
<dbReference type="CDD" id="cd12108">
    <property type="entry name" value="Hr-like"/>
    <property type="match status" value="1"/>
</dbReference>
<keyword evidence="4" id="KW-1185">Reference proteome</keyword>
<feature type="domain" description="Hemerythrin-like" evidence="2">
    <location>
        <begin position="7"/>
        <end position="124"/>
    </location>
</feature>
<evidence type="ECO:0000313" key="3">
    <source>
        <dbReference type="EMBL" id="MFB9574337.1"/>
    </source>
</evidence>
<evidence type="ECO:0000259" key="2">
    <source>
        <dbReference type="Pfam" id="PF01814"/>
    </source>
</evidence>
<proteinExistence type="predicted"/>
<dbReference type="InterPro" id="IPR012312">
    <property type="entry name" value="Hemerythrin-like"/>
</dbReference>